<dbReference type="PANTHER" id="PTHR35566">
    <property type="entry name" value="BLR3599 PROTEIN"/>
    <property type="match status" value="1"/>
</dbReference>
<protein>
    <submittedName>
        <fullName evidence="1">Type VI secretion system baseplate subunit TssK</fullName>
    </submittedName>
</protein>
<accession>A0A845I363</accession>
<gene>
    <name evidence="1" type="primary">tssK</name>
    <name evidence="1" type="ORF">GTP23_14255</name>
</gene>
<evidence type="ECO:0000313" key="2">
    <source>
        <dbReference type="Proteomes" id="UP000444316"/>
    </source>
</evidence>
<dbReference type="Pfam" id="PF05936">
    <property type="entry name" value="T6SS_VasE"/>
    <property type="match status" value="1"/>
</dbReference>
<keyword evidence="2" id="KW-1185">Reference proteome</keyword>
<evidence type="ECO:0000313" key="1">
    <source>
        <dbReference type="EMBL" id="MYN46211.1"/>
    </source>
</evidence>
<dbReference type="AlphaFoldDB" id="A0A845I363"/>
<comment type="caution">
    <text evidence="1">The sequence shown here is derived from an EMBL/GenBank/DDBJ whole genome shotgun (WGS) entry which is preliminary data.</text>
</comment>
<dbReference type="InterPro" id="IPR010263">
    <property type="entry name" value="T6SS_TssK"/>
</dbReference>
<dbReference type="EMBL" id="WWCL01000003">
    <property type="protein sequence ID" value="MYN46211.1"/>
    <property type="molecule type" value="Genomic_DNA"/>
</dbReference>
<dbReference type="NCBIfam" id="TIGR03353">
    <property type="entry name" value="VI_chp_4"/>
    <property type="match status" value="1"/>
</dbReference>
<name>A0A845I363_9BURK</name>
<dbReference type="PANTHER" id="PTHR35566:SF1">
    <property type="entry name" value="TYPE VI SECRETION SYSTEM BASEPLATE COMPONENT TSSK1"/>
    <property type="match status" value="1"/>
</dbReference>
<dbReference type="RefSeq" id="WP_161035787.1">
    <property type="nucleotide sequence ID" value="NZ_WWCL01000003.1"/>
</dbReference>
<proteinExistence type="predicted"/>
<sequence>MPASLKILWTEGLTLDAQHLQQQDRYHESRLQHIAATIEPHHWGVQHARWALPDITSNTLYAQALSLIFKDGEIYQAPLADALPLAVDLSKLPADAHSITFYAALPVTRAHGGNLATEGSARNEARYTLDSRETPDLFSDSLPAHIGYLRKAVRLLSDFDVREGYDCLPVIRLQRRADGSFDLDPHFMPPCVTIAADAAMQDLLRSVLARLSAKCESLQRLQRQPRGNVVELHSSDVATFWMLQTIMSASATLMHLSRSGHCHPERLFERLMALAGGLMAFSRKYTITDLPSYNHEEPASGFHTLNDIIRDLLDTVVSSKYISIPLSISDQGMRYHHATLDPTLIERKAALYIAVNASMPALNLVAEVPRQLKIASPHDIDALVRSALPGVPLSHMPQVPMEVPVRPETYYFSLEHRGDLYDAILKAQAIAIYAPATLTDLRLELFAISP</sequence>
<reference evidence="1" key="1">
    <citation type="submission" date="2019-12" db="EMBL/GenBank/DDBJ databases">
        <title>Novel species isolated from a subtropical stream in China.</title>
        <authorList>
            <person name="Lu H."/>
        </authorList>
    </citation>
    <scope>NUCLEOTIDE SEQUENCE [LARGE SCALE GENOMIC DNA]</scope>
    <source>
        <strain evidence="1">FT93W</strain>
    </source>
</reference>
<organism evidence="1 2">
    <name type="scientific">Duganella fentianensis</name>
    <dbReference type="NCBI Taxonomy" id="2692177"/>
    <lineage>
        <taxon>Bacteria</taxon>
        <taxon>Pseudomonadati</taxon>
        <taxon>Pseudomonadota</taxon>
        <taxon>Betaproteobacteria</taxon>
        <taxon>Burkholderiales</taxon>
        <taxon>Oxalobacteraceae</taxon>
        <taxon>Telluria group</taxon>
        <taxon>Duganella</taxon>
    </lineage>
</organism>
<dbReference type="Proteomes" id="UP000444316">
    <property type="component" value="Unassembled WGS sequence"/>
</dbReference>